<organism evidence="2 3">
    <name type="scientific">Streptosporangium roseum (strain ATCC 12428 / DSM 43021 / JCM 3005 / KCTC 9067 / NCIMB 10171 / NRRL 2505 / NI 9100)</name>
    <dbReference type="NCBI Taxonomy" id="479432"/>
    <lineage>
        <taxon>Bacteria</taxon>
        <taxon>Bacillati</taxon>
        <taxon>Actinomycetota</taxon>
        <taxon>Actinomycetes</taxon>
        <taxon>Streptosporangiales</taxon>
        <taxon>Streptosporangiaceae</taxon>
        <taxon>Streptosporangium</taxon>
    </lineage>
</organism>
<dbReference type="HOGENOM" id="CLU_899931_0_0_11"/>
<gene>
    <name evidence="2" type="ordered locus">Sros_9101</name>
</gene>
<feature type="domain" description="SseB protein N-terminal" evidence="1">
    <location>
        <begin position="27"/>
        <end position="120"/>
    </location>
</feature>
<dbReference type="eggNOG" id="ENOG5034ADM">
    <property type="taxonomic scope" value="Bacteria"/>
</dbReference>
<protein>
    <recommendedName>
        <fullName evidence="1">SseB protein N-terminal domain-containing protein</fullName>
    </recommendedName>
</protein>
<sequence length="309" mass="33496">MQEWEPANTFEEYLGSAFAAGDLVLCLSMLRHAEFALPITPAAAEGHEPAVWPVEADDERTWLLVYTSIEAMRTGTGGAVRHCRVVTLPELAAAWPDLRWGLAVNPGLPVHFFLESGAVARLAVPSLAQDREAEPESGVAIVQKLLRPRDVHAYLADGGSRVSGYCHHALDVAHIATPTVLVDALGQSADEMVTEEGSVVILRWYAVGPDLYRTPYGGLDEETMAAVGGWVIEEPPFIGMGLVPNVDQLIREYKVDGVELPYGAEICELTIEGVERRHAMYNGDLGRWMPIQDAPAGAPDRGRGSEGHP</sequence>
<accession>D2BAW0</accession>
<dbReference type="RefSeq" id="WP_012895451.1">
    <property type="nucleotide sequence ID" value="NC_013595.1"/>
</dbReference>
<keyword evidence="3" id="KW-1185">Reference proteome</keyword>
<evidence type="ECO:0000259" key="1">
    <source>
        <dbReference type="Pfam" id="PF07179"/>
    </source>
</evidence>
<dbReference type="AlphaFoldDB" id="D2BAW0"/>
<dbReference type="InterPro" id="IPR009839">
    <property type="entry name" value="SseB_N"/>
</dbReference>
<dbReference type="EMBL" id="CP001814">
    <property type="protein sequence ID" value="ACZ91724.1"/>
    <property type="molecule type" value="Genomic_DNA"/>
</dbReference>
<reference evidence="2 3" key="1">
    <citation type="journal article" date="2010" name="Stand. Genomic Sci.">
        <title>Complete genome sequence of Streptosporangium roseum type strain (NI 9100).</title>
        <authorList>
            <person name="Nolan M."/>
            <person name="Sikorski J."/>
            <person name="Jando M."/>
            <person name="Lucas S."/>
            <person name="Lapidus A."/>
            <person name="Glavina Del Rio T."/>
            <person name="Chen F."/>
            <person name="Tice H."/>
            <person name="Pitluck S."/>
            <person name="Cheng J.F."/>
            <person name="Chertkov O."/>
            <person name="Sims D."/>
            <person name="Meincke L."/>
            <person name="Brettin T."/>
            <person name="Han C."/>
            <person name="Detter J.C."/>
            <person name="Bruce D."/>
            <person name="Goodwin L."/>
            <person name="Land M."/>
            <person name="Hauser L."/>
            <person name="Chang Y.J."/>
            <person name="Jeffries C.D."/>
            <person name="Ivanova N."/>
            <person name="Mavromatis K."/>
            <person name="Mikhailova N."/>
            <person name="Chen A."/>
            <person name="Palaniappan K."/>
            <person name="Chain P."/>
            <person name="Rohde M."/>
            <person name="Goker M."/>
            <person name="Bristow J."/>
            <person name="Eisen J.A."/>
            <person name="Markowitz V."/>
            <person name="Hugenholtz P."/>
            <person name="Kyrpides N.C."/>
            <person name="Klenk H.P."/>
        </authorList>
    </citation>
    <scope>NUCLEOTIDE SEQUENCE [LARGE SCALE GENOMIC DNA]</scope>
    <source>
        <strain evidence="3">ATCC 12428 / DSM 43021 / JCM 3005 / NI 9100</strain>
    </source>
</reference>
<evidence type="ECO:0000313" key="2">
    <source>
        <dbReference type="EMBL" id="ACZ91724.1"/>
    </source>
</evidence>
<dbReference type="KEGG" id="sro:Sros_9101"/>
<proteinExistence type="predicted"/>
<dbReference type="STRING" id="479432.Sros_9101"/>
<dbReference type="Proteomes" id="UP000002029">
    <property type="component" value="Chromosome"/>
</dbReference>
<dbReference type="Pfam" id="PF07179">
    <property type="entry name" value="SseB"/>
    <property type="match status" value="1"/>
</dbReference>
<name>D2BAW0_STRRD</name>
<evidence type="ECO:0000313" key="3">
    <source>
        <dbReference type="Proteomes" id="UP000002029"/>
    </source>
</evidence>